<dbReference type="Pfam" id="PF08395">
    <property type="entry name" value="7tm_7"/>
    <property type="match status" value="1"/>
</dbReference>
<dbReference type="AlphaFoldDB" id="A0AAV8YEI0"/>
<organism evidence="6 7">
    <name type="scientific">Aromia moschata</name>
    <dbReference type="NCBI Taxonomy" id="1265417"/>
    <lineage>
        <taxon>Eukaryota</taxon>
        <taxon>Metazoa</taxon>
        <taxon>Ecdysozoa</taxon>
        <taxon>Arthropoda</taxon>
        <taxon>Hexapoda</taxon>
        <taxon>Insecta</taxon>
        <taxon>Pterygota</taxon>
        <taxon>Neoptera</taxon>
        <taxon>Endopterygota</taxon>
        <taxon>Coleoptera</taxon>
        <taxon>Polyphaga</taxon>
        <taxon>Cucujiformia</taxon>
        <taxon>Chrysomeloidea</taxon>
        <taxon>Cerambycidae</taxon>
        <taxon>Cerambycinae</taxon>
        <taxon>Callichromatini</taxon>
        <taxon>Aromia</taxon>
    </lineage>
</organism>
<gene>
    <name evidence="6" type="ORF">NQ318_000493</name>
</gene>
<proteinExistence type="predicted"/>
<accession>A0AAV8YEI0</accession>
<evidence type="ECO:0000256" key="3">
    <source>
        <dbReference type="ARBA" id="ARBA00022692"/>
    </source>
</evidence>
<keyword evidence="4" id="KW-1133">Transmembrane helix</keyword>
<evidence type="ECO:0000256" key="4">
    <source>
        <dbReference type="ARBA" id="ARBA00022989"/>
    </source>
</evidence>
<evidence type="ECO:0000256" key="2">
    <source>
        <dbReference type="ARBA" id="ARBA00022475"/>
    </source>
</evidence>
<dbReference type="Proteomes" id="UP001162162">
    <property type="component" value="Unassembled WGS sequence"/>
</dbReference>
<reference evidence="6" key="1">
    <citation type="journal article" date="2023" name="Insect Mol. Biol.">
        <title>Genome sequencing provides insights into the evolution of gene families encoding plant cell wall-degrading enzymes in longhorned beetles.</title>
        <authorList>
            <person name="Shin N.R."/>
            <person name="Okamura Y."/>
            <person name="Kirsch R."/>
            <person name="Pauchet Y."/>
        </authorList>
    </citation>
    <scope>NUCLEOTIDE SEQUENCE</scope>
    <source>
        <strain evidence="6">AMC_N1</strain>
    </source>
</reference>
<dbReference type="GO" id="GO:0005886">
    <property type="term" value="C:plasma membrane"/>
    <property type="evidence" value="ECO:0007669"/>
    <property type="project" value="UniProtKB-SubCell"/>
</dbReference>
<sequence length="191" mass="22140">MTIFSKTLQFRPVKAIRGQGCPFKPISNIRQSYERWASPPLRFYWHIRRDTSAWVYNEKADLRYVHINKFQKCGPDKEIFLMTMVVMSCDNVKSSGKKIIKTCYLLQENMDASPLRDELTSLANYLKELEPTFSASGFFDIDQQLLSRLFSTITSYNDLSNLSKYASVSAITSSLEPYFFPERHTFSPTVL</sequence>
<dbReference type="GO" id="GO:0050909">
    <property type="term" value="P:sensory perception of taste"/>
    <property type="evidence" value="ECO:0007669"/>
    <property type="project" value="InterPro"/>
</dbReference>
<keyword evidence="2" id="KW-1003">Cell membrane</keyword>
<comment type="subcellular location">
    <subcellularLocation>
        <location evidence="1">Cell membrane</location>
        <topology evidence="1">Multi-pass membrane protein</topology>
    </subcellularLocation>
</comment>
<evidence type="ECO:0000313" key="6">
    <source>
        <dbReference type="EMBL" id="KAJ8949795.1"/>
    </source>
</evidence>
<name>A0AAV8YEI0_9CUCU</name>
<evidence type="ECO:0000256" key="1">
    <source>
        <dbReference type="ARBA" id="ARBA00004651"/>
    </source>
</evidence>
<protein>
    <submittedName>
        <fullName evidence="6">Uncharacterized protein</fullName>
    </submittedName>
</protein>
<evidence type="ECO:0000256" key="5">
    <source>
        <dbReference type="ARBA" id="ARBA00023136"/>
    </source>
</evidence>
<dbReference type="InterPro" id="IPR013604">
    <property type="entry name" value="7TM_chemorcpt"/>
</dbReference>
<comment type="caution">
    <text evidence="6">The sequence shown here is derived from an EMBL/GenBank/DDBJ whole genome shotgun (WGS) entry which is preliminary data.</text>
</comment>
<evidence type="ECO:0000313" key="7">
    <source>
        <dbReference type="Proteomes" id="UP001162162"/>
    </source>
</evidence>
<keyword evidence="5" id="KW-0472">Membrane</keyword>
<keyword evidence="3" id="KW-0812">Transmembrane</keyword>
<dbReference type="EMBL" id="JAPWTK010000109">
    <property type="protein sequence ID" value="KAJ8949795.1"/>
    <property type="molecule type" value="Genomic_DNA"/>
</dbReference>
<keyword evidence="7" id="KW-1185">Reference proteome</keyword>